<organism evidence="1 2">
    <name type="scientific">Romanomermis culicivorax</name>
    <name type="common">Nematode worm</name>
    <dbReference type="NCBI Taxonomy" id="13658"/>
    <lineage>
        <taxon>Eukaryota</taxon>
        <taxon>Metazoa</taxon>
        <taxon>Ecdysozoa</taxon>
        <taxon>Nematoda</taxon>
        <taxon>Enoplea</taxon>
        <taxon>Dorylaimia</taxon>
        <taxon>Mermithida</taxon>
        <taxon>Mermithoidea</taxon>
        <taxon>Mermithidae</taxon>
        <taxon>Romanomermis</taxon>
    </lineage>
</organism>
<dbReference type="AlphaFoldDB" id="A0A915KXA2"/>
<dbReference type="WBParaSite" id="nRc.2.0.1.t43582-RA">
    <property type="protein sequence ID" value="nRc.2.0.1.t43582-RA"/>
    <property type="gene ID" value="nRc.2.0.1.g43582"/>
</dbReference>
<sequence>MKNKEVNEVSFKFLDFKRDSRHLLGPSTKSEFVPARNIFGLSCCDPIKGGGYFTVESKCRDVPCSWNGLRLKIGARHFDVDFEINFEKRVHFFMPMNQRSQSEFLGVTAPNWPKKPESQ</sequence>
<reference evidence="2" key="1">
    <citation type="submission" date="2022-11" db="UniProtKB">
        <authorList>
            <consortium name="WormBaseParasite"/>
        </authorList>
    </citation>
    <scope>IDENTIFICATION</scope>
</reference>
<name>A0A915KXA2_ROMCU</name>
<protein>
    <submittedName>
        <fullName evidence="2">Uncharacterized protein</fullName>
    </submittedName>
</protein>
<proteinExistence type="predicted"/>
<accession>A0A915KXA2</accession>
<keyword evidence="1" id="KW-1185">Reference proteome</keyword>
<dbReference type="Proteomes" id="UP000887565">
    <property type="component" value="Unplaced"/>
</dbReference>
<evidence type="ECO:0000313" key="1">
    <source>
        <dbReference type="Proteomes" id="UP000887565"/>
    </source>
</evidence>
<evidence type="ECO:0000313" key="2">
    <source>
        <dbReference type="WBParaSite" id="nRc.2.0.1.t43582-RA"/>
    </source>
</evidence>